<name>A0A7I8WB64_9ANNE</name>
<dbReference type="AlphaFoldDB" id="A0A7I8WB64"/>
<evidence type="ECO:0000313" key="3">
    <source>
        <dbReference type="Proteomes" id="UP000549394"/>
    </source>
</evidence>
<feature type="transmembrane region" description="Helical" evidence="1">
    <location>
        <begin position="22"/>
        <end position="45"/>
    </location>
</feature>
<dbReference type="EMBL" id="CAJFCJ010000026">
    <property type="protein sequence ID" value="CAD5125391.1"/>
    <property type="molecule type" value="Genomic_DNA"/>
</dbReference>
<keyword evidence="1" id="KW-0472">Membrane</keyword>
<reference evidence="2 3" key="1">
    <citation type="submission" date="2020-08" db="EMBL/GenBank/DDBJ databases">
        <authorList>
            <person name="Hejnol A."/>
        </authorList>
    </citation>
    <scope>NUCLEOTIDE SEQUENCE [LARGE SCALE GENOMIC DNA]</scope>
</reference>
<feature type="transmembrane region" description="Helical" evidence="1">
    <location>
        <begin position="65"/>
        <end position="85"/>
    </location>
</feature>
<keyword evidence="1" id="KW-0812">Transmembrane</keyword>
<comment type="caution">
    <text evidence="2">The sequence shown here is derived from an EMBL/GenBank/DDBJ whole genome shotgun (WGS) entry which is preliminary data.</text>
</comment>
<feature type="transmembrane region" description="Helical" evidence="1">
    <location>
        <begin position="143"/>
        <end position="162"/>
    </location>
</feature>
<gene>
    <name evidence="2" type="ORF">DGYR_LOCUS12768</name>
</gene>
<dbReference type="PANTHER" id="PTHR36694:SF11">
    <property type="entry name" value="LP21121P-RELATED"/>
    <property type="match status" value="1"/>
</dbReference>
<dbReference type="PANTHER" id="PTHR36694">
    <property type="entry name" value="PASIFLORA 1, ISOFORM A-RELATED"/>
    <property type="match status" value="1"/>
</dbReference>
<accession>A0A7I8WB64</accession>
<feature type="transmembrane region" description="Helical" evidence="1">
    <location>
        <begin position="97"/>
        <end position="123"/>
    </location>
</feature>
<proteinExistence type="predicted"/>
<sequence length="239" mass="26932">MPWISGCCCFESLSKGSKASGVFTLVVGTVNICIGIILLYNMHWLEDNLEANEREIFLPPGCIPIVYLAQVFNVILIIVGLQLIIGVNRGLYGKNRIFLWIYFSIFHRSWELFLLVYTCVWFGSHRFTDIIFVIPEVHAVIAYWVICLVLLICAIICVASYWQEVDEESVGKFKRKKHFLKLSNIRQAGYHRHGASTPGSLYGIKTPRSTVGLSRSTILAGQAVSSHAGSAYNWPEGRK</sequence>
<evidence type="ECO:0000256" key="1">
    <source>
        <dbReference type="SAM" id="Phobius"/>
    </source>
</evidence>
<dbReference type="OrthoDB" id="6280252at2759"/>
<keyword evidence="3" id="KW-1185">Reference proteome</keyword>
<evidence type="ECO:0000313" key="2">
    <source>
        <dbReference type="EMBL" id="CAD5125391.1"/>
    </source>
</evidence>
<organism evidence="2 3">
    <name type="scientific">Dimorphilus gyrociliatus</name>
    <dbReference type="NCBI Taxonomy" id="2664684"/>
    <lineage>
        <taxon>Eukaryota</taxon>
        <taxon>Metazoa</taxon>
        <taxon>Spiralia</taxon>
        <taxon>Lophotrochozoa</taxon>
        <taxon>Annelida</taxon>
        <taxon>Polychaeta</taxon>
        <taxon>Polychaeta incertae sedis</taxon>
        <taxon>Dinophilidae</taxon>
        <taxon>Dimorphilus</taxon>
    </lineage>
</organism>
<keyword evidence="1" id="KW-1133">Transmembrane helix</keyword>
<dbReference type="Proteomes" id="UP000549394">
    <property type="component" value="Unassembled WGS sequence"/>
</dbReference>
<protein>
    <submittedName>
        <fullName evidence="2">DgyrCDS13626</fullName>
    </submittedName>
</protein>